<feature type="signal peptide" evidence="2">
    <location>
        <begin position="1"/>
        <end position="24"/>
    </location>
</feature>
<feature type="region of interest" description="Disordered" evidence="1">
    <location>
        <begin position="136"/>
        <end position="156"/>
    </location>
</feature>
<feature type="compositionally biased region" description="Acidic residues" evidence="1">
    <location>
        <begin position="319"/>
        <end position="329"/>
    </location>
</feature>
<reference evidence="4" key="1">
    <citation type="journal article" date="2022" name="Int. J. Syst. Evol. Microbiol.">
        <title>Anaeromyxobacter oryzae sp. nov., Anaeromyxobacter diazotrophicus sp. nov. and Anaeromyxobacter paludicola sp. nov., isolated from paddy soils.</title>
        <authorList>
            <person name="Itoh H."/>
            <person name="Xu Z."/>
            <person name="Mise K."/>
            <person name="Masuda Y."/>
            <person name="Ushijima N."/>
            <person name="Hayakawa C."/>
            <person name="Shiratori Y."/>
            <person name="Senoo K."/>
        </authorList>
    </citation>
    <scope>NUCLEOTIDE SEQUENCE [LARGE SCALE GENOMIC DNA]</scope>
    <source>
        <strain evidence="4">Red630</strain>
    </source>
</reference>
<feature type="chain" id="PRO_5046809898" description="Lipoprotein" evidence="2">
    <location>
        <begin position="25"/>
        <end position="329"/>
    </location>
</feature>
<dbReference type="RefSeq" id="WP_248341814.1">
    <property type="nucleotide sequence ID" value="NZ_AP025592.1"/>
</dbReference>
<dbReference type="Proteomes" id="UP001162734">
    <property type="component" value="Chromosome"/>
</dbReference>
<keyword evidence="4" id="KW-1185">Reference proteome</keyword>
<evidence type="ECO:0000313" key="4">
    <source>
        <dbReference type="Proteomes" id="UP001162734"/>
    </source>
</evidence>
<feature type="region of interest" description="Disordered" evidence="1">
    <location>
        <begin position="303"/>
        <end position="329"/>
    </location>
</feature>
<evidence type="ECO:0008006" key="5">
    <source>
        <dbReference type="Google" id="ProtNLM"/>
    </source>
</evidence>
<proteinExistence type="predicted"/>
<feature type="compositionally biased region" description="Basic and acidic residues" evidence="1">
    <location>
        <begin position="307"/>
        <end position="318"/>
    </location>
</feature>
<protein>
    <recommendedName>
        <fullName evidence="5">Lipoprotein</fullName>
    </recommendedName>
</protein>
<evidence type="ECO:0000313" key="3">
    <source>
        <dbReference type="EMBL" id="BDG09536.1"/>
    </source>
</evidence>
<dbReference type="EMBL" id="AP025592">
    <property type="protein sequence ID" value="BDG09536.1"/>
    <property type="molecule type" value="Genomic_DNA"/>
</dbReference>
<name>A0ABM7XCL0_9BACT</name>
<gene>
    <name evidence="3" type="ORF">AMPC_26490</name>
</gene>
<evidence type="ECO:0000256" key="2">
    <source>
        <dbReference type="SAM" id="SignalP"/>
    </source>
</evidence>
<organism evidence="3 4">
    <name type="scientific">Anaeromyxobacter paludicola</name>
    <dbReference type="NCBI Taxonomy" id="2918171"/>
    <lineage>
        <taxon>Bacteria</taxon>
        <taxon>Pseudomonadati</taxon>
        <taxon>Myxococcota</taxon>
        <taxon>Myxococcia</taxon>
        <taxon>Myxococcales</taxon>
        <taxon>Cystobacterineae</taxon>
        <taxon>Anaeromyxobacteraceae</taxon>
        <taxon>Anaeromyxobacter</taxon>
    </lineage>
</organism>
<sequence>MPRLPLAALLGALALLPAACRSRAERGAEAPGAATSRPPAPFDWSRPAASLAMDAGEVAARLGPFEWEATATWTVVKASDPEHPIHVSERHLLRQQAKGAFRVSTELDPGTWQGAETGRTLVFDGARTFARGRWSPAGGAFRARPNDRGEEARRHREESFGLAEQVARLCGPALELAPAGELRVLARAARRYELRLGAARPSPATPPAGLSSDDDTRRRLGLLEGRVPQALEGELVADAETGAPLAVHLRATFGTRDDPGVRVDLSLDAAVTGVGDRVPAVQAPAKLAPEPKAHGVARALEAVGLRKKGEPPAERAEPGEPEPAEPEAP</sequence>
<evidence type="ECO:0000256" key="1">
    <source>
        <dbReference type="SAM" id="MobiDB-lite"/>
    </source>
</evidence>
<keyword evidence="2" id="KW-0732">Signal</keyword>
<accession>A0ABM7XCL0</accession>
<feature type="compositionally biased region" description="Basic and acidic residues" evidence="1">
    <location>
        <begin position="144"/>
        <end position="156"/>
    </location>
</feature>